<keyword evidence="5" id="KW-1015">Disulfide bond</keyword>
<dbReference type="InterPro" id="IPR029044">
    <property type="entry name" value="Nucleotide-diphossugar_trans"/>
</dbReference>
<name>A0A3S5ARB1_9PLAT</name>
<keyword evidence="3" id="KW-0808">Transferase</keyword>
<dbReference type="InterPro" id="IPR015338">
    <property type="entry name" value="GT64_dom"/>
</dbReference>
<comment type="subcellular location">
    <subcellularLocation>
        <location evidence="1">Endoplasmic reticulum membrane</location>
        <topology evidence="1">Single-pass type II membrane protein</topology>
    </subcellularLocation>
</comment>
<dbReference type="InterPro" id="IPR004263">
    <property type="entry name" value="Exostosin"/>
</dbReference>
<dbReference type="GO" id="GO:0005789">
    <property type="term" value="C:endoplasmic reticulum membrane"/>
    <property type="evidence" value="ECO:0007669"/>
    <property type="project" value="UniProtKB-SubCell"/>
</dbReference>
<dbReference type="PANTHER" id="PTHR48261">
    <property type="entry name" value="ACETYLGLUCOSAMINYLTRANSFERASE"/>
    <property type="match status" value="1"/>
</dbReference>
<evidence type="ECO:0000256" key="4">
    <source>
        <dbReference type="ARBA" id="ARBA00023136"/>
    </source>
</evidence>
<dbReference type="AlphaFoldDB" id="A0A3S5ARB1"/>
<reference evidence="7" key="1">
    <citation type="submission" date="2018-11" db="EMBL/GenBank/DDBJ databases">
        <authorList>
            <consortium name="Pathogen Informatics"/>
        </authorList>
    </citation>
    <scope>NUCLEOTIDE SEQUENCE</scope>
</reference>
<dbReference type="Pfam" id="PF09258">
    <property type="entry name" value="Glyco_transf_64"/>
    <property type="match status" value="1"/>
</dbReference>
<dbReference type="EMBL" id="CAAALY010250831">
    <property type="protein sequence ID" value="VEL35852.1"/>
    <property type="molecule type" value="Genomic_DNA"/>
</dbReference>
<proteinExistence type="inferred from homology"/>
<comment type="caution">
    <text evidence="7">The sequence shown here is derived from an EMBL/GenBank/DDBJ whole genome shotgun (WGS) entry which is preliminary data.</text>
</comment>
<sequence length="64" mass="7413">MSDYYLYAYSFDMPMGIRELIDQLMNCEDIAMNFLVSHLSGKSPLKDGIENNVCRFTLSERLVL</sequence>
<evidence type="ECO:0000313" key="8">
    <source>
        <dbReference type="Proteomes" id="UP000784294"/>
    </source>
</evidence>
<dbReference type="PANTHER" id="PTHR48261:SF2">
    <property type="entry name" value="ACETYLGLUCOSAMINYLTRANSFERASE"/>
    <property type="match status" value="1"/>
</dbReference>
<evidence type="ECO:0000256" key="3">
    <source>
        <dbReference type="ARBA" id="ARBA00022679"/>
    </source>
</evidence>
<comment type="similarity">
    <text evidence="2">Belongs to the glycosyltransferase 47 family.</text>
</comment>
<evidence type="ECO:0000259" key="6">
    <source>
        <dbReference type="Pfam" id="PF09258"/>
    </source>
</evidence>
<dbReference type="GO" id="GO:1901135">
    <property type="term" value="P:carbohydrate derivative metabolic process"/>
    <property type="evidence" value="ECO:0007669"/>
    <property type="project" value="UniProtKB-ARBA"/>
</dbReference>
<organism evidence="7 8">
    <name type="scientific">Protopolystoma xenopodis</name>
    <dbReference type="NCBI Taxonomy" id="117903"/>
    <lineage>
        <taxon>Eukaryota</taxon>
        <taxon>Metazoa</taxon>
        <taxon>Spiralia</taxon>
        <taxon>Lophotrochozoa</taxon>
        <taxon>Platyhelminthes</taxon>
        <taxon>Monogenea</taxon>
        <taxon>Polyopisthocotylea</taxon>
        <taxon>Polystomatidea</taxon>
        <taxon>Polystomatidae</taxon>
        <taxon>Protopolystoma</taxon>
    </lineage>
</organism>
<evidence type="ECO:0000256" key="5">
    <source>
        <dbReference type="ARBA" id="ARBA00023157"/>
    </source>
</evidence>
<evidence type="ECO:0000256" key="1">
    <source>
        <dbReference type="ARBA" id="ARBA00004648"/>
    </source>
</evidence>
<dbReference type="OrthoDB" id="5954868at2759"/>
<dbReference type="Proteomes" id="UP000784294">
    <property type="component" value="Unassembled WGS sequence"/>
</dbReference>
<protein>
    <recommendedName>
        <fullName evidence="6">Glycosyl transferase 64 domain-containing protein</fullName>
    </recommendedName>
</protein>
<evidence type="ECO:0000313" key="7">
    <source>
        <dbReference type="EMBL" id="VEL35852.1"/>
    </source>
</evidence>
<keyword evidence="4" id="KW-0472">Membrane</keyword>
<accession>A0A3S5ARB1</accession>
<dbReference type="Gene3D" id="3.90.550.10">
    <property type="entry name" value="Spore Coat Polysaccharide Biosynthesis Protein SpsA, Chain A"/>
    <property type="match status" value="1"/>
</dbReference>
<keyword evidence="8" id="KW-1185">Reference proteome</keyword>
<evidence type="ECO:0000256" key="2">
    <source>
        <dbReference type="ARBA" id="ARBA00010271"/>
    </source>
</evidence>
<gene>
    <name evidence="7" type="ORF">PXEA_LOCUS29292</name>
</gene>
<feature type="domain" description="Glycosyl transferase 64" evidence="6">
    <location>
        <begin position="2"/>
        <end position="46"/>
    </location>
</feature>
<dbReference type="GO" id="GO:0016757">
    <property type="term" value="F:glycosyltransferase activity"/>
    <property type="evidence" value="ECO:0007669"/>
    <property type="project" value="InterPro"/>
</dbReference>